<protein>
    <submittedName>
        <fullName evidence="1">Uncharacterized protein</fullName>
    </submittedName>
</protein>
<evidence type="ECO:0000313" key="1">
    <source>
        <dbReference type="EMBL" id="KAK7037852.1"/>
    </source>
</evidence>
<proteinExistence type="predicted"/>
<sequence length="253" mass="29355">MEAEIIKACGDFPSKLMLYLPMIHPVVFGRLRNTFRNVTEARCPVQLCLSSAASREFQEDLWHCFEDSLGLARFSYRSDLLLAFPETCWSSLRRLHVDVTVHTASMLERSLGGNDIPWQEMPTLREVSILFEDDPERIFKNLRRINIPSSWSVFAVFLRPGWLTATNRNVFSHATFNNRFVLVNPGRLALRRRTPQDEDFAHVISRLMVGRVGGRSWDAFWFAVEEHIKSRDRSWPLFHATNKVISINNVFTL</sequence>
<accession>A0AAW0CDP5</accession>
<reference evidence="1 2" key="1">
    <citation type="submission" date="2024-01" db="EMBL/GenBank/DDBJ databases">
        <title>A draft genome for a cacao thread blight-causing isolate of Paramarasmius palmivorus.</title>
        <authorList>
            <person name="Baruah I.K."/>
            <person name="Bukari Y."/>
            <person name="Amoako-Attah I."/>
            <person name="Meinhardt L.W."/>
            <person name="Bailey B.A."/>
            <person name="Cohen S.P."/>
        </authorList>
    </citation>
    <scope>NUCLEOTIDE SEQUENCE [LARGE SCALE GENOMIC DNA]</scope>
    <source>
        <strain evidence="1 2">GH-12</strain>
    </source>
</reference>
<gene>
    <name evidence="1" type="ORF">VNI00_010814</name>
</gene>
<organism evidence="1 2">
    <name type="scientific">Paramarasmius palmivorus</name>
    <dbReference type="NCBI Taxonomy" id="297713"/>
    <lineage>
        <taxon>Eukaryota</taxon>
        <taxon>Fungi</taxon>
        <taxon>Dikarya</taxon>
        <taxon>Basidiomycota</taxon>
        <taxon>Agaricomycotina</taxon>
        <taxon>Agaricomycetes</taxon>
        <taxon>Agaricomycetidae</taxon>
        <taxon>Agaricales</taxon>
        <taxon>Marasmiineae</taxon>
        <taxon>Marasmiaceae</taxon>
        <taxon>Paramarasmius</taxon>
    </lineage>
</organism>
<evidence type="ECO:0000313" key="2">
    <source>
        <dbReference type="Proteomes" id="UP001383192"/>
    </source>
</evidence>
<keyword evidence="2" id="KW-1185">Reference proteome</keyword>
<dbReference type="Proteomes" id="UP001383192">
    <property type="component" value="Unassembled WGS sequence"/>
</dbReference>
<dbReference type="EMBL" id="JAYKXP010000044">
    <property type="protein sequence ID" value="KAK7037852.1"/>
    <property type="molecule type" value="Genomic_DNA"/>
</dbReference>
<dbReference type="AlphaFoldDB" id="A0AAW0CDP5"/>
<name>A0AAW0CDP5_9AGAR</name>
<comment type="caution">
    <text evidence="1">The sequence shown here is derived from an EMBL/GenBank/DDBJ whole genome shotgun (WGS) entry which is preliminary data.</text>
</comment>